<keyword evidence="1" id="KW-0812">Transmembrane</keyword>
<dbReference type="Proteomes" id="UP000031594">
    <property type="component" value="Unassembled WGS sequence"/>
</dbReference>
<dbReference type="Pfam" id="PF09835">
    <property type="entry name" value="DUF2062"/>
    <property type="match status" value="1"/>
</dbReference>
<reference evidence="4" key="2">
    <citation type="journal article" date="2019" name="BMC Genomics">
        <title>Complete genome sequence analysis of the thermoacidophilic verrucomicrobial methanotroph 'Candidatus Methylacidiphilum kamchatkense' strain Kam1 and comparison with its closest relatives.</title>
        <authorList>
            <person name="Kruse T."/>
            <person name="Ratnadevi C.M."/>
            <person name="Erikstad H.A."/>
            <person name="Birkeland N.K."/>
        </authorList>
    </citation>
    <scope>NUCLEOTIDE SEQUENCE</scope>
    <source>
        <strain evidence="4">Kam1</strain>
    </source>
</reference>
<dbReference type="STRING" id="1202785.A946_04985"/>
<dbReference type="Proteomes" id="UP000315925">
    <property type="component" value="Chromosome"/>
</dbReference>
<name>A0A0C1RUZ8_9BACT</name>
<gene>
    <name evidence="3" type="ORF">A946_04985</name>
    <name evidence="4" type="ORF">kam1_573</name>
</gene>
<dbReference type="AlphaFoldDB" id="A0A0C1RUZ8"/>
<feature type="transmembrane region" description="Helical" evidence="1">
    <location>
        <begin position="36"/>
        <end position="55"/>
    </location>
</feature>
<dbReference type="EMBL" id="JQNX01000003">
    <property type="protein sequence ID" value="KIE58776.1"/>
    <property type="molecule type" value="Genomic_DNA"/>
</dbReference>
<dbReference type="OrthoDB" id="192314at2"/>
<reference evidence="3 5" key="1">
    <citation type="submission" date="2014-08" db="EMBL/GenBank/DDBJ databases">
        <title>Methylacidiphilum kamchatkense strain Kam1 draft genome sequence.</title>
        <authorList>
            <person name="Birkeland N.-K."/>
            <person name="Erikstad H.A."/>
        </authorList>
    </citation>
    <scope>NUCLEOTIDE SEQUENCE [LARGE SCALE GENOMIC DNA]</scope>
    <source>
        <strain evidence="3 5">Kam1</strain>
    </source>
</reference>
<organism evidence="4 6">
    <name type="scientific">Methylacidiphilum kamchatkense Kam1</name>
    <dbReference type="NCBI Taxonomy" id="1202785"/>
    <lineage>
        <taxon>Bacteria</taxon>
        <taxon>Pseudomonadati</taxon>
        <taxon>Verrucomicrobiota</taxon>
        <taxon>Methylacidiphilae</taxon>
        <taxon>Methylacidiphilales</taxon>
        <taxon>Methylacidiphilaceae</taxon>
        <taxon>Methylacidiphilum (ex Ratnadevi et al. 2023)</taxon>
    </lineage>
</organism>
<evidence type="ECO:0000313" key="5">
    <source>
        <dbReference type="Proteomes" id="UP000031594"/>
    </source>
</evidence>
<feature type="transmembrane region" description="Helical" evidence="1">
    <location>
        <begin position="140"/>
        <end position="163"/>
    </location>
</feature>
<evidence type="ECO:0000313" key="3">
    <source>
        <dbReference type="EMBL" id="KIE58776.1"/>
    </source>
</evidence>
<reference evidence="6" key="3">
    <citation type="submission" date="2019-03" db="EMBL/GenBank/DDBJ databases">
        <title>Complete genome of Methylacidiphilum kamchatkense Kam1.</title>
        <authorList>
            <person name="Kruse T."/>
            <person name="Murarilal Ratnadevi C."/>
            <person name="Erikstad H.-A."/>
            <person name="Birkeland N.-K."/>
        </authorList>
    </citation>
    <scope>NUCLEOTIDE SEQUENCE [LARGE SCALE GENOMIC DNA]</scope>
    <source>
        <strain evidence="6">kam1</strain>
    </source>
</reference>
<dbReference type="PANTHER" id="PTHR40547:SF1">
    <property type="entry name" value="SLL0298 PROTEIN"/>
    <property type="match status" value="1"/>
</dbReference>
<dbReference type="KEGG" id="mkc:kam1_573"/>
<keyword evidence="1" id="KW-0472">Membrane</keyword>
<accession>A0A0C1RUZ8</accession>
<keyword evidence="5" id="KW-1185">Reference proteome</keyword>
<proteinExistence type="predicted"/>
<evidence type="ECO:0000259" key="2">
    <source>
        <dbReference type="Pfam" id="PF09835"/>
    </source>
</evidence>
<evidence type="ECO:0000313" key="6">
    <source>
        <dbReference type="Proteomes" id="UP000315925"/>
    </source>
</evidence>
<protein>
    <recommendedName>
        <fullName evidence="2">DUF2062 domain-containing protein</fullName>
    </recommendedName>
</protein>
<keyword evidence="1" id="KW-1133">Transmembrane helix</keyword>
<feature type="domain" description="DUF2062" evidence="2">
    <location>
        <begin position="32"/>
        <end position="174"/>
    </location>
</feature>
<sequence length="184" mass="20506">MGKSSEGVIKSQPKKKNLLSYVSNHFKKSHTILRKLPVSAHSIALGFAIGVFYGFTPFWGFKTILAIVTAWLLRVSKVAAAVGVAAHDIALPFVPGLMWLEYKIGLIVLGQNSHQFNKTLSKLQHLELKQLISWQEIYNLGWPMFIGSLIIGLPLAAISYILVFKSIKKYQELQKAEEESTPPS</sequence>
<dbReference type="PANTHER" id="PTHR40547">
    <property type="entry name" value="SLL0298 PROTEIN"/>
    <property type="match status" value="1"/>
</dbReference>
<evidence type="ECO:0000256" key="1">
    <source>
        <dbReference type="SAM" id="Phobius"/>
    </source>
</evidence>
<evidence type="ECO:0000313" key="4">
    <source>
        <dbReference type="EMBL" id="QDQ41821.1"/>
    </source>
</evidence>
<dbReference type="RefSeq" id="WP_039721230.1">
    <property type="nucleotide sequence ID" value="NZ_CP037899.1"/>
</dbReference>
<dbReference type="EMBL" id="CP037899">
    <property type="protein sequence ID" value="QDQ41821.1"/>
    <property type="molecule type" value="Genomic_DNA"/>
</dbReference>
<dbReference type="InterPro" id="IPR018639">
    <property type="entry name" value="DUF2062"/>
</dbReference>